<dbReference type="PANTHER" id="PTHR35089">
    <property type="entry name" value="CHAPERONE PROTEIN SKP"/>
    <property type="match status" value="1"/>
</dbReference>
<keyword evidence="6" id="KW-1185">Reference proteome</keyword>
<dbReference type="SMART" id="SM00935">
    <property type="entry name" value="OmpH"/>
    <property type="match status" value="1"/>
</dbReference>
<reference evidence="5 6" key="1">
    <citation type="submission" date="2020-08" db="EMBL/GenBank/DDBJ databases">
        <title>Genomic Encyclopedia of Type Strains, Phase IV (KMG-IV): sequencing the most valuable type-strain genomes for metagenomic binning, comparative biology and taxonomic classification.</title>
        <authorList>
            <person name="Goeker M."/>
        </authorList>
    </citation>
    <scope>NUCLEOTIDE SEQUENCE [LARGE SCALE GENOMIC DNA]</scope>
    <source>
        <strain evidence="5 6">DSM 29568</strain>
    </source>
</reference>
<dbReference type="RefSeq" id="WP_183477119.1">
    <property type="nucleotide sequence ID" value="NZ_JACIFO010000003.1"/>
</dbReference>
<dbReference type="GO" id="GO:0005829">
    <property type="term" value="C:cytosol"/>
    <property type="evidence" value="ECO:0007669"/>
    <property type="project" value="TreeGrafter"/>
</dbReference>
<feature type="signal peptide" evidence="4">
    <location>
        <begin position="1"/>
        <end position="23"/>
    </location>
</feature>
<dbReference type="AlphaFoldDB" id="A0A840ENX2"/>
<evidence type="ECO:0000256" key="1">
    <source>
        <dbReference type="ARBA" id="ARBA00009091"/>
    </source>
</evidence>
<comment type="caution">
    <text evidence="5">The sequence shown here is derived from an EMBL/GenBank/DDBJ whole genome shotgun (WGS) entry which is preliminary data.</text>
</comment>
<evidence type="ECO:0000256" key="2">
    <source>
        <dbReference type="ARBA" id="ARBA00022729"/>
    </source>
</evidence>
<dbReference type="GO" id="GO:0050821">
    <property type="term" value="P:protein stabilization"/>
    <property type="evidence" value="ECO:0007669"/>
    <property type="project" value="TreeGrafter"/>
</dbReference>
<dbReference type="InterPro" id="IPR024930">
    <property type="entry name" value="Skp_dom_sf"/>
</dbReference>
<gene>
    <name evidence="5" type="ORF">GGR32_001041</name>
</gene>
<organism evidence="5 6">
    <name type="scientific">Mesonia hippocampi</name>
    <dbReference type="NCBI Taxonomy" id="1628250"/>
    <lineage>
        <taxon>Bacteria</taxon>
        <taxon>Pseudomonadati</taxon>
        <taxon>Bacteroidota</taxon>
        <taxon>Flavobacteriia</taxon>
        <taxon>Flavobacteriales</taxon>
        <taxon>Flavobacteriaceae</taxon>
        <taxon>Mesonia</taxon>
    </lineage>
</organism>
<dbReference type="Gene3D" id="3.30.910.20">
    <property type="entry name" value="Skp domain"/>
    <property type="match status" value="1"/>
</dbReference>
<dbReference type="EMBL" id="JACIFO010000003">
    <property type="protein sequence ID" value="MBB4118761.1"/>
    <property type="molecule type" value="Genomic_DNA"/>
</dbReference>
<dbReference type="SUPFAM" id="SSF111384">
    <property type="entry name" value="OmpH-like"/>
    <property type="match status" value="1"/>
</dbReference>
<name>A0A840ENX2_9FLAO</name>
<dbReference type="GO" id="GO:0051082">
    <property type="term" value="F:unfolded protein binding"/>
    <property type="evidence" value="ECO:0007669"/>
    <property type="project" value="InterPro"/>
</dbReference>
<evidence type="ECO:0000256" key="3">
    <source>
        <dbReference type="SAM" id="MobiDB-lite"/>
    </source>
</evidence>
<dbReference type="InterPro" id="IPR005632">
    <property type="entry name" value="Chaperone_Skp"/>
</dbReference>
<keyword evidence="2 4" id="KW-0732">Signal</keyword>
<feature type="chain" id="PRO_5032365693" evidence="4">
    <location>
        <begin position="24"/>
        <end position="170"/>
    </location>
</feature>
<dbReference type="Pfam" id="PF03938">
    <property type="entry name" value="OmpH"/>
    <property type="match status" value="1"/>
</dbReference>
<comment type="similarity">
    <text evidence="1">Belongs to the Skp family.</text>
</comment>
<dbReference type="PANTHER" id="PTHR35089:SF1">
    <property type="entry name" value="CHAPERONE PROTEIN SKP"/>
    <property type="match status" value="1"/>
</dbReference>
<feature type="region of interest" description="Disordered" evidence="3">
    <location>
        <begin position="66"/>
        <end position="92"/>
    </location>
</feature>
<accession>A0A840ENX2</accession>
<proteinExistence type="inferred from homology"/>
<evidence type="ECO:0000313" key="5">
    <source>
        <dbReference type="EMBL" id="MBB4118761.1"/>
    </source>
</evidence>
<feature type="compositionally biased region" description="Basic and acidic residues" evidence="3">
    <location>
        <begin position="68"/>
        <end position="91"/>
    </location>
</feature>
<protein>
    <submittedName>
        <fullName evidence="5">Outer membrane protein</fullName>
    </submittedName>
</protein>
<evidence type="ECO:0000313" key="6">
    <source>
        <dbReference type="Proteomes" id="UP000553034"/>
    </source>
</evidence>
<dbReference type="Proteomes" id="UP000553034">
    <property type="component" value="Unassembled WGS sequence"/>
</dbReference>
<evidence type="ECO:0000256" key="4">
    <source>
        <dbReference type="SAM" id="SignalP"/>
    </source>
</evidence>
<sequence length="170" mass="19172">MKNFKTFLIALSFVFAGAFTAQAQDSKVAHIATQDLIEAMPSYKSAMAQLEKLSKTYESEMQNLYKEAQSKNERYQSEANSKTDEENEARALELQADQQKIMQYRQTAQQELAKKEEELIKPVLEKARQAIQKVARAKGYSYVLDSTTGTGVLLADGYNLMNDVKKDLGI</sequence>